<dbReference type="InterPro" id="IPR043502">
    <property type="entry name" value="DNA/RNA_pol_sf"/>
</dbReference>
<dbReference type="PANTHER" id="PTHR10133:SF62">
    <property type="entry name" value="DNA POLYMERASE THETA"/>
    <property type="match status" value="1"/>
</dbReference>
<dbReference type="Gene3D" id="3.30.70.370">
    <property type="match status" value="1"/>
</dbReference>
<dbReference type="GO" id="GO:0003887">
    <property type="term" value="F:DNA-directed DNA polymerase activity"/>
    <property type="evidence" value="ECO:0007669"/>
    <property type="project" value="UniProtKB-EC"/>
</dbReference>
<comment type="caution">
    <text evidence="2">The sequence shown here is derived from an EMBL/GenBank/DDBJ whole genome shotgun (WGS) entry which is preliminary data.</text>
</comment>
<dbReference type="Proteomes" id="UP000319143">
    <property type="component" value="Unassembled WGS sequence"/>
</dbReference>
<evidence type="ECO:0000259" key="1">
    <source>
        <dbReference type="SMART" id="SM00482"/>
    </source>
</evidence>
<keyword evidence="3" id="KW-1185">Reference proteome</keyword>
<dbReference type="GO" id="GO:0006302">
    <property type="term" value="P:double-strand break repair"/>
    <property type="evidence" value="ECO:0007669"/>
    <property type="project" value="TreeGrafter"/>
</dbReference>
<organism evidence="2 3">
    <name type="scientific">Novipirellula artificiosorum</name>
    <dbReference type="NCBI Taxonomy" id="2528016"/>
    <lineage>
        <taxon>Bacteria</taxon>
        <taxon>Pseudomonadati</taxon>
        <taxon>Planctomycetota</taxon>
        <taxon>Planctomycetia</taxon>
        <taxon>Pirellulales</taxon>
        <taxon>Pirellulaceae</taxon>
        <taxon>Novipirellula</taxon>
    </lineage>
</organism>
<keyword evidence="2" id="KW-0548">Nucleotidyltransferase</keyword>
<dbReference type="EC" id="2.7.7.7" evidence="2"/>
<proteinExistence type="predicted"/>
<gene>
    <name evidence="2" type="primary">polA_3</name>
    <name evidence="2" type="ORF">Poly41_57700</name>
</gene>
<dbReference type="GO" id="GO:0003677">
    <property type="term" value="F:DNA binding"/>
    <property type="evidence" value="ECO:0007669"/>
    <property type="project" value="InterPro"/>
</dbReference>
<dbReference type="SUPFAM" id="SSF56672">
    <property type="entry name" value="DNA/RNA polymerases"/>
    <property type="match status" value="1"/>
</dbReference>
<accession>A0A5C6D920</accession>
<dbReference type="InterPro" id="IPR001098">
    <property type="entry name" value="DNA-dir_DNA_pol_A_palm_dom"/>
</dbReference>
<dbReference type="OrthoDB" id="237796at2"/>
<dbReference type="PANTHER" id="PTHR10133">
    <property type="entry name" value="DNA POLYMERASE I"/>
    <property type="match status" value="1"/>
</dbReference>
<evidence type="ECO:0000313" key="3">
    <source>
        <dbReference type="Proteomes" id="UP000319143"/>
    </source>
</evidence>
<dbReference type="Gene3D" id="1.10.150.20">
    <property type="entry name" value="5' to 3' exonuclease, C-terminal subdomain"/>
    <property type="match status" value="1"/>
</dbReference>
<reference evidence="2 3" key="1">
    <citation type="submission" date="2019-02" db="EMBL/GenBank/DDBJ databases">
        <title>Deep-cultivation of Planctomycetes and their phenomic and genomic characterization uncovers novel biology.</title>
        <authorList>
            <person name="Wiegand S."/>
            <person name="Jogler M."/>
            <person name="Boedeker C."/>
            <person name="Pinto D."/>
            <person name="Vollmers J."/>
            <person name="Rivas-Marin E."/>
            <person name="Kohn T."/>
            <person name="Peeters S.H."/>
            <person name="Heuer A."/>
            <person name="Rast P."/>
            <person name="Oberbeckmann S."/>
            <person name="Bunk B."/>
            <person name="Jeske O."/>
            <person name="Meyerdierks A."/>
            <person name="Storesund J.E."/>
            <person name="Kallscheuer N."/>
            <person name="Luecker S."/>
            <person name="Lage O.M."/>
            <person name="Pohl T."/>
            <person name="Merkel B.J."/>
            <person name="Hornburger P."/>
            <person name="Mueller R.-W."/>
            <person name="Bruemmer F."/>
            <person name="Labrenz M."/>
            <person name="Spormann A.M."/>
            <person name="Op Den Camp H."/>
            <person name="Overmann J."/>
            <person name="Amann R."/>
            <person name="Jetten M.S.M."/>
            <person name="Mascher T."/>
            <person name="Medema M.H."/>
            <person name="Devos D.P."/>
            <person name="Kaster A.-K."/>
            <person name="Ovreas L."/>
            <person name="Rohde M."/>
            <person name="Galperin M.Y."/>
            <person name="Jogler C."/>
        </authorList>
    </citation>
    <scope>NUCLEOTIDE SEQUENCE [LARGE SCALE GENOMIC DNA]</scope>
    <source>
        <strain evidence="2 3">Poly41</strain>
    </source>
</reference>
<dbReference type="SMART" id="SM00482">
    <property type="entry name" value="POLAc"/>
    <property type="match status" value="1"/>
</dbReference>
<dbReference type="Pfam" id="PF00476">
    <property type="entry name" value="DNA_pol_A"/>
    <property type="match status" value="1"/>
</dbReference>
<keyword evidence="2" id="KW-0808">Transferase</keyword>
<dbReference type="AlphaFoldDB" id="A0A5C6D920"/>
<dbReference type="GO" id="GO:0006261">
    <property type="term" value="P:DNA-templated DNA replication"/>
    <property type="evidence" value="ECO:0007669"/>
    <property type="project" value="InterPro"/>
</dbReference>
<sequence>MDWRNRFDSVWSIDFEFSQPPGERPAVACLVAREFHSKRLLRISRDELRTMTRPPFDVGERSLFVAYFSSAEWNCFLSLGWPVPVRVLDLYCEFRNLLNGITLPAGRGLLGCLSYFGFDSMLASEKMEMRDLAIRGGPFTAGEMSSLLDYCQSDVDALDKLLPAMLPRIDFPRAILRGRYMRAVASMETAGVPIDLETLALFRRHWGGIKLRLIESVDASFGVFDGRTFKQDRFAAYLIRNRIPWPTTESGRLALDDDTFKQQARLYPAVSPLRELRHALSEMKLEKLAVGSDGRNRAMLSPFSSRSGRNQPSNNKFIFGPSVWMRGLIKPAAGRSIAYVDWSQQELGIAAALSGDVALSQAYASGDPYLEFAKMAGAVPPSATKKSHPDERSAYKVCMLATQYGMGERGLAAKLDKSVAFARNLLRRHRETFPVFWRWSQSQVHTAMLVGELQTVFGWTIHTIGGDNPRSLANFPMQANGAEMLRLACSMATEAGITVCCPVHDAILIEADTGQIDEAVNETQAIMQEAGRIVLDGFDLESDAKVISYPDRYMDDDRGQEMWDHVFRLASEADVCTERNVP</sequence>
<protein>
    <submittedName>
        <fullName evidence="2">DNA polymerase I, thermostable</fullName>
        <ecNumber evidence="2">2.7.7.7</ecNumber>
    </submittedName>
</protein>
<dbReference type="InterPro" id="IPR002298">
    <property type="entry name" value="DNA_polymerase_A"/>
</dbReference>
<evidence type="ECO:0000313" key="2">
    <source>
        <dbReference type="EMBL" id="TWU32284.1"/>
    </source>
</evidence>
<name>A0A5C6D920_9BACT</name>
<dbReference type="EMBL" id="SJPV01000013">
    <property type="protein sequence ID" value="TWU32284.1"/>
    <property type="molecule type" value="Genomic_DNA"/>
</dbReference>
<feature type="domain" description="DNA-directed DNA polymerase family A palm" evidence="1">
    <location>
        <begin position="322"/>
        <end position="515"/>
    </location>
</feature>